<feature type="compositionally biased region" description="Basic and acidic residues" evidence="1">
    <location>
        <begin position="47"/>
        <end position="67"/>
    </location>
</feature>
<protein>
    <submittedName>
        <fullName evidence="2">Uncharacterized protein</fullName>
    </submittedName>
</protein>
<accession>A0A0A9HAH2</accession>
<feature type="compositionally biased region" description="Low complexity" evidence="1">
    <location>
        <begin position="1"/>
        <end position="36"/>
    </location>
</feature>
<reference evidence="2" key="1">
    <citation type="submission" date="2014-09" db="EMBL/GenBank/DDBJ databases">
        <authorList>
            <person name="Magalhaes I.L.F."/>
            <person name="Oliveira U."/>
            <person name="Santos F.R."/>
            <person name="Vidigal T.H.D.A."/>
            <person name="Brescovit A.D."/>
            <person name="Santos A.J."/>
        </authorList>
    </citation>
    <scope>NUCLEOTIDE SEQUENCE</scope>
    <source>
        <tissue evidence="2">Shoot tissue taken approximately 20 cm above the soil surface</tissue>
    </source>
</reference>
<dbReference type="AlphaFoldDB" id="A0A0A9HAH2"/>
<feature type="region of interest" description="Disordered" evidence="1">
    <location>
        <begin position="1"/>
        <end position="67"/>
    </location>
</feature>
<dbReference type="EMBL" id="GBRH01163751">
    <property type="protein sequence ID" value="JAE34145.1"/>
    <property type="molecule type" value="Transcribed_RNA"/>
</dbReference>
<organism evidence="2">
    <name type="scientific">Arundo donax</name>
    <name type="common">Giant reed</name>
    <name type="synonym">Donax arundinaceus</name>
    <dbReference type="NCBI Taxonomy" id="35708"/>
    <lineage>
        <taxon>Eukaryota</taxon>
        <taxon>Viridiplantae</taxon>
        <taxon>Streptophyta</taxon>
        <taxon>Embryophyta</taxon>
        <taxon>Tracheophyta</taxon>
        <taxon>Spermatophyta</taxon>
        <taxon>Magnoliopsida</taxon>
        <taxon>Liliopsida</taxon>
        <taxon>Poales</taxon>
        <taxon>Poaceae</taxon>
        <taxon>PACMAD clade</taxon>
        <taxon>Arundinoideae</taxon>
        <taxon>Arundineae</taxon>
        <taxon>Arundo</taxon>
    </lineage>
</organism>
<evidence type="ECO:0000256" key="1">
    <source>
        <dbReference type="SAM" id="MobiDB-lite"/>
    </source>
</evidence>
<sequence length="67" mass="6664">MAARAASMTASRWPGSAARREGAAAAPLPPAAAATGGARGGEEEADMERWGKRALGGEEARRSGLAG</sequence>
<evidence type="ECO:0000313" key="2">
    <source>
        <dbReference type="EMBL" id="JAE34145.1"/>
    </source>
</evidence>
<reference evidence="2" key="2">
    <citation type="journal article" date="2015" name="Data Brief">
        <title>Shoot transcriptome of the giant reed, Arundo donax.</title>
        <authorList>
            <person name="Barrero R.A."/>
            <person name="Guerrero F.D."/>
            <person name="Moolhuijzen P."/>
            <person name="Goolsby J.A."/>
            <person name="Tidwell J."/>
            <person name="Bellgard S.E."/>
            <person name="Bellgard M.I."/>
        </authorList>
    </citation>
    <scope>NUCLEOTIDE SEQUENCE</scope>
    <source>
        <tissue evidence="2">Shoot tissue taken approximately 20 cm above the soil surface</tissue>
    </source>
</reference>
<name>A0A0A9HAH2_ARUDO</name>
<proteinExistence type="predicted"/>